<dbReference type="InterPro" id="IPR011009">
    <property type="entry name" value="Kinase-like_dom_sf"/>
</dbReference>
<reference evidence="16" key="1">
    <citation type="submission" date="2018-02" db="EMBL/GenBank/DDBJ databases">
        <title>Rhizophora mucronata_Transcriptome.</title>
        <authorList>
            <person name="Meera S.P."/>
            <person name="Sreeshan A."/>
            <person name="Augustine A."/>
        </authorList>
    </citation>
    <scope>NUCLEOTIDE SEQUENCE</scope>
    <source>
        <tissue evidence="16">Leaf</tissue>
    </source>
</reference>
<dbReference type="PROSITE" id="PS00108">
    <property type="entry name" value="PROTEIN_KINASE_ST"/>
    <property type="match status" value="1"/>
</dbReference>
<evidence type="ECO:0000256" key="10">
    <source>
        <dbReference type="ARBA" id="ARBA00023136"/>
    </source>
</evidence>
<evidence type="ECO:0000256" key="14">
    <source>
        <dbReference type="SAM" id="SignalP"/>
    </source>
</evidence>
<dbReference type="SUPFAM" id="SSF56112">
    <property type="entry name" value="Protein kinase-like (PK-like)"/>
    <property type="match status" value="1"/>
</dbReference>
<keyword evidence="4 13" id="KW-0812">Transmembrane</keyword>
<dbReference type="InterPro" id="IPR000719">
    <property type="entry name" value="Prot_kinase_dom"/>
</dbReference>
<feature type="transmembrane region" description="Helical" evidence="13">
    <location>
        <begin position="400"/>
        <end position="424"/>
    </location>
</feature>
<dbReference type="PANTHER" id="PTHR45631">
    <property type="entry name" value="OS07G0107800 PROTEIN-RELATED"/>
    <property type="match status" value="1"/>
</dbReference>
<evidence type="ECO:0000256" key="6">
    <source>
        <dbReference type="ARBA" id="ARBA00022741"/>
    </source>
</evidence>
<evidence type="ECO:0000256" key="9">
    <source>
        <dbReference type="ARBA" id="ARBA00022989"/>
    </source>
</evidence>
<dbReference type="InterPro" id="IPR001245">
    <property type="entry name" value="Ser-Thr/Tyr_kinase_cat_dom"/>
</dbReference>
<keyword evidence="3" id="KW-0808">Transferase</keyword>
<dbReference type="FunFam" id="1.10.510.10:FF:000252">
    <property type="entry name" value="Receptor-like protein kinase FERONIA"/>
    <property type="match status" value="1"/>
</dbReference>
<dbReference type="AlphaFoldDB" id="A0A2P2QNY9"/>
<evidence type="ECO:0000256" key="12">
    <source>
        <dbReference type="PROSITE-ProRule" id="PRU10141"/>
    </source>
</evidence>
<keyword evidence="10 13" id="KW-0472">Membrane</keyword>
<dbReference type="GO" id="GO:0005524">
    <property type="term" value="F:ATP binding"/>
    <property type="evidence" value="ECO:0007669"/>
    <property type="project" value="UniProtKB-UniRule"/>
</dbReference>
<evidence type="ECO:0000256" key="1">
    <source>
        <dbReference type="ARBA" id="ARBA00004479"/>
    </source>
</evidence>
<evidence type="ECO:0000256" key="7">
    <source>
        <dbReference type="ARBA" id="ARBA00022777"/>
    </source>
</evidence>
<keyword evidence="8 12" id="KW-0067">ATP-binding</keyword>
<protein>
    <submittedName>
        <fullName evidence="16">Putative receptor-like protein kinase At5g24010</fullName>
    </submittedName>
</protein>
<evidence type="ECO:0000313" key="16">
    <source>
        <dbReference type="EMBL" id="MBX68736.1"/>
    </source>
</evidence>
<dbReference type="Gene3D" id="2.60.120.430">
    <property type="entry name" value="Galactose-binding lectin"/>
    <property type="match status" value="2"/>
</dbReference>
<name>A0A2P2QNY9_RHIMU</name>
<dbReference type="FunFam" id="3.30.200.20:FF:000039">
    <property type="entry name" value="receptor-like protein kinase FERONIA"/>
    <property type="match status" value="1"/>
</dbReference>
<keyword evidence="9 13" id="KW-1133">Transmembrane helix</keyword>
<sequence length="812" mass="91611">MEKLHKIHFTLFLFLFIQFSYLSSAYTLPDHYFINCGSERGINFSQRLFVSDHHFFEGPSSTVKDSSQAAGTSIYQTARVFYKHTSSYQFIITERGTYVLRLHFFVFSSPRNLANALFNVWTSGFMLLSNFSVPESINLPLIKEFLLTINVGKFVIYFTSCDGSSLAFVNAIEVYLAPERFIPDNTTQIISAGSYGNYSGLLSQVLHNIYRINVGGSTILEDKDTLWRNWITDDDFLSYPGNARNISLADGWLINRNATRYAAPESVYRTAKNLSRGAIRQSNFSNITWGLRVKKNARYFVRVHFCNIISLAPEVLQFNLHVSSNFSQKINPFNITGFLQSPFYFDYVVDIGASEFMNITVESLPESEIKDAFLNGLEIMEVMGKSGSVPPQSKPKMNSGLIIVGVLGGGAFLLISFLLMFLFYKAYQTPGKLFSLSLLRGRFKTEGTAKIPLSSDLNLDLKIPYSEVKRATKKFSSKLLIGEGGFGKVYRATLQRQDVAVKRSEPGNGQGLKEFQNEIMLLSQIRHRNLVSLVGYCDESSQMILVYEYMEKGTLRDHLYVTDEDSGSYSPRSKLTWEERLKICIDSANGLNYLHTCLERSIIHRDVKSTNILLTENYTAKVADFGLSISGPLDPEQDDTIKGSFGYLDPEYFTSLQLTEKSDVYSFGVVLLEVLCARPAIITSDKDEEVNLAHWGRLWQKKGQLEKIIDPILVGNIRARSLQKFGETAEKCLREEGHERPSMHDVLWDLKFALGLHQHGEPKGDTDSMINASSEFELQCSPVEQDDPSPGCDDQVTVASNVFTELRNDSGR</sequence>
<evidence type="ECO:0000256" key="13">
    <source>
        <dbReference type="SAM" id="Phobius"/>
    </source>
</evidence>
<dbReference type="FunFam" id="2.60.120.430:FF:000013">
    <property type="entry name" value="Putative receptor-like protein kinase"/>
    <property type="match status" value="1"/>
</dbReference>
<keyword evidence="16" id="KW-0675">Receptor</keyword>
<dbReference type="PROSITE" id="PS50011">
    <property type="entry name" value="PROTEIN_KINASE_DOM"/>
    <property type="match status" value="1"/>
</dbReference>
<comment type="subcellular location">
    <subcellularLocation>
        <location evidence="1">Membrane</location>
        <topology evidence="1">Single-pass type I membrane protein</topology>
    </subcellularLocation>
</comment>
<evidence type="ECO:0000256" key="11">
    <source>
        <dbReference type="ARBA" id="ARBA00023180"/>
    </source>
</evidence>
<evidence type="ECO:0000256" key="4">
    <source>
        <dbReference type="ARBA" id="ARBA00022692"/>
    </source>
</evidence>
<evidence type="ECO:0000256" key="5">
    <source>
        <dbReference type="ARBA" id="ARBA00022729"/>
    </source>
</evidence>
<dbReference type="InterPro" id="IPR024788">
    <property type="entry name" value="Malectin-like_Carb-bd_dom"/>
</dbReference>
<dbReference type="EMBL" id="GGEC01088252">
    <property type="protein sequence ID" value="MBX68736.1"/>
    <property type="molecule type" value="Transcribed_RNA"/>
</dbReference>
<dbReference type="GO" id="GO:0004674">
    <property type="term" value="F:protein serine/threonine kinase activity"/>
    <property type="evidence" value="ECO:0007669"/>
    <property type="project" value="UniProtKB-KW"/>
</dbReference>
<feature type="chain" id="PRO_5015171296" evidence="14">
    <location>
        <begin position="26"/>
        <end position="812"/>
    </location>
</feature>
<dbReference type="Gene3D" id="3.30.200.20">
    <property type="entry name" value="Phosphorylase Kinase, domain 1"/>
    <property type="match status" value="1"/>
</dbReference>
<dbReference type="CDD" id="cd14066">
    <property type="entry name" value="STKc_IRAK"/>
    <property type="match status" value="1"/>
</dbReference>
<keyword evidence="2" id="KW-0723">Serine/threonine-protein kinase</keyword>
<feature type="signal peptide" evidence="14">
    <location>
        <begin position="1"/>
        <end position="25"/>
    </location>
</feature>
<feature type="domain" description="Protein kinase" evidence="15">
    <location>
        <begin position="475"/>
        <end position="752"/>
    </location>
</feature>
<keyword evidence="11" id="KW-0325">Glycoprotein</keyword>
<dbReference type="Pfam" id="PF07714">
    <property type="entry name" value="PK_Tyr_Ser-Thr"/>
    <property type="match status" value="1"/>
</dbReference>
<evidence type="ECO:0000256" key="2">
    <source>
        <dbReference type="ARBA" id="ARBA00022527"/>
    </source>
</evidence>
<keyword evidence="7 16" id="KW-0418">Kinase</keyword>
<proteinExistence type="predicted"/>
<dbReference type="GO" id="GO:0016020">
    <property type="term" value="C:membrane"/>
    <property type="evidence" value="ECO:0007669"/>
    <property type="project" value="UniProtKB-SubCell"/>
</dbReference>
<dbReference type="PANTHER" id="PTHR45631:SF207">
    <property type="entry name" value="LRR RECEPTOR-LIKE SERINE_THREONINE-PROTEIN KINASE MEE39-RELATED"/>
    <property type="match status" value="1"/>
</dbReference>
<evidence type="ECO:0000256" key="8">
    <source>
        <dbReference type="ARBA" id="ARBA00022840"/>
    </source>
</evidence>
<accession>A0A2P2QNY9</accession>
<organism evidence="16">
    <name type="scientific">Rhizophora mucronata</name>
    <name type="common">Asiatic mangrove</name>
    <dbReference type="NCBI Taxonomy" id="61149"/>
    <lineage>
        <taxon>Eukaryota</taxon>
        <taxon>Viridiplantae</taxon>
        <taxon>Streptophyta</taxon>
        <taxon>Embryophyta</taxon>
        <taxon>Tracheophyta</taxon>
        <taxon>Spermatophyta</taxon>
        <taxon>Magnoliopsida</taxon>
        <taxon>eudicotyledons</taxon>
        <taxon>Gunneridae</taxon>
        <taxon>Pentapetalae</taxon>
        <taxon>rosids</taxon>
        <taxon>fabids</taxon>
        <taxon>Malpighiales</taxon>
        <taxon>Rhizophoraceae</taxon>
        <taxon>Rhizophora</taxon>
    </lineage>
</organism>
<keyword evidence="5 14" id="KW-0732">Signal</keyword>
<dbReference type="PROSITE" id="PS00107">
    <property type="entry name" value="PROTEIN_KINASE_ATP"/>
    <property type="match status" value="1"/>
</dbReference>
<keyword evidence="6 12" id="KW-0547">Nucleotide-binding</keyword>
<dbReference type="Gene3D" id="1.10.510.10">
    <property type="entry name" value="Transferase(Phosphotransferase) domain 1"/>
    <property type="match status" value="1"/>
</dbReference>
<evidence type="ECO:0000259" key="15">
    <source>
        <dbReference type="PROSITE" id="PS50011"/>
    </source>
</evidence>
<feature type="binding site" evidence="12">
    <location>
        <position position="502"/>
    </location>
    <ligand>
        <name>ATP</name>
        <dbReference type="ChEBI" id="CHEBI:30616"/>
    </ligand>
</feature>
<dbReference type="SMART" id="SM00220">
    <property type="entry name" value="S_TKc"/>
    <property type="match status" value="1"/>
</dbReference>
<dbReference type="Pfam" id="PF12819">
    <property type="entry name" value="Malectin_like"/>
    <property type="match status" value="1"/>
</dbReference>
<dbReference type="InterPro" id="IPR008271">
    <property type="entry name" value="Ser/Thr_kinase_AS"/>
</dbReference>
<dbReference type="InterPro" id="IPR017441">
    <property type="entry name" value="Protein_kinase_ATP_BS"/>
</dbReference>
<evidence type="ECO:0000256" key="3">
    <source>
        <dbReference type="ARBA" id="ARBA00022679"/>
    </source>
</evidence>